<protein>
    <submittedName>
        <fullName evidence="3">Flavin reductase</fullName>
    </submittedName>
</protein>
<evidence type="ECO:0000259" key="2">
    <source>
        <dbReference type="SMART" id="SM00903"/>
    </source>
</evidence>
<dbReference type="AlphaFoldDB" id="A0A3T0MZ32"/>
<dbReference type="SUPFAM" id="SSF50475">
    <property type="entry name" value="FMN-binding split barrel"/>
    <property type="match status" value="1"/>
</dbReference>
<evidence type="ECO:0000256" key="1">
    <source>
        <dbReference type="ARBA" id="ARBA00023002"/>
    </source>
</evidence>
<keyword evidence="4" id="KW-1185">Reference proteome</keyword>
<evidence type="ECO:0000313" key="3">
    <source>
        <dbReference type="EMBL" id="AZV77028.1"/>
    </source>
</evidence>
<dbReference type="GO" id="GO:0042602">
    <property type="term" value="F:riboflavin reductase (NADPH) activity"/>
    <property type="evidence" value="ECO:0007669"/>
    <property type="project" value="TreeGrafter"/>
</dbReference>
<dbReference type="InterPro" id="IPR002563">
    <property type="entry name" value="Flavin_Rdtase-like_dom"/>
</dbReference>
<dbReference type="PANTHER" id="PTHR30466:SF1">
    <property type="entry name" value="FMN REDUCTASE (NADH) RUTF"/>
    <property type="match status" value="1"/>
</dbReference>
<dbReference type="SMART" id="SM00903">
    <property type="entry name" value="Flavin_Reduct"/>
    <property type="match status" value="1"/>
</dbReference>
<keyword evidence="1" id="KW-0560">Oxidoreductase</keyword>
<dbReference type="InterPro" id="IPR012349">
    <property type="entry name" value="Split_barrel_FMN-bd"/>
</dbReference>
<evidence type="ECO:0000313" key="4">
    <source>
        <dbReference type="Proteomes" id="UP000283063"/>
    </source>
</evidence>
<dbReference type="Gene3D" id="2.30.110.10">
    <property type="entry name" value="Electron Transport, Fmn-binding Protein, Chain A"/>
    <property type="match status" value="1"/>
</dbReference>
<dbReference type="OrthoDB" id="9792858at2"/>
<accession>A0A3T0MZ32</accession>
<feature type="domain" description="Flavin reductase like" evidence="2">
    <location>
        <begin position="26"/>
        <end position="167"/>
    </location>
</feature>
<proteinExistence type="predicted"/>
<dbReference type="InterPro" id="IPR050268">
    <property type="entry name" value="NADH-dep_flavin_reductase"/>
</dbReference>
<organism evidence="3 4">
    <name type="scientific">Parasedimentitalea marina</name>
    <dbReference type="NCBI Taxonomy" id="2483033"/>
    <lineage>
        <taxon>Bacteria</taxon>
        <taxon>Pseudomonadati</taxon>
        <taxon>Pseudomonadota</taxon>
        <taxon>Alphaproteobacteria</taxon>
        <taxon>Rhodobacterales</taxon>
        <taxon>Paracoccaceae</taxon>
        <taxon>Parasedimentitalea</taxon>
    </lineage>
</organism>
<dbReference type="GO" id="GO:0010181">
    <property type="term" value="F:FMN binding"/>
    <property type="evidence" value="ECO:0007669"/>
    <property type="project" value="InterPro"/>
</dbReference>
<name>A0A3T0MZ32_9RHOB</name>
<reference evidence="3 4" key="1">
    <citation type="submission" date="2018-10" db="EMBL/GenBank/DDBJ databases">
        <title>Parasedimentitalea marina sp. nov., a psychrophilic bacterium isolated from deep seawater of the New Britain Trench.</title>
        <authorList>
            <person name="Cao J."/>
        </authorList>
    </citation>
    <scope>NUCLEOTIDE SEQUENCE [LARGE SCALE GENOMIC DNA]</scope>
    <source>
        <strain evidence="3 4">W43</strain>
    </source>
</reference>
<gene>
    <name evidence="3" type="ORF">EBB79_03370</name>
</gene>
<dbReference type="EMBL" id="CP033219">
    <property type="protein sequence ID" value="AZV77028.1"/>
    <property type="molecule type" value="Genomic_DNA"/>
</dbReference>
<dbReference type="PANTHER" id="PTHR30466">
    <property type="entry name" value="FLAVIN REDUCTASE"/>
    <property type="match status" value="1"/>
</dbReference>
<dbReference type="RefSeq" id="WP_127747573.1">
    <property type="nucleotide sequence ID" value="NZ_CP033219.1"/>
</dbReference>
<dbReference type="KEGG" id="sedi:EBB79_03370"/>
<sequence length="171" mass="18350">MPDGAMDMPVTFAPEAGNARQLRDAFGRFATGVTVVTAPSEDGPVGIVVNSFSSVSLDPALVLWAPAKTSRRFRYFAAAKHYAIHVLSADQTELCQGFGKNAHAFDDIIHHLNAQGVPLIEDCLARFECTKTAAYDGGDHMIVVGRVDQAEMRDGDALTFYAGKFGQAAQT</sequence>
<dbReference type="Proteomes" id="UP000283063">
    <property type="component" value="Chromosome"/>
</dbReference>
<dbReference type="Pfam" id="PF01613">
    <property type="entry name" value="Flavin_Reduct"/>
    <property type="match status" value="1"/>
</dbReference>